<protein>
    <submittedName>
        <fullName evidence="3">Cocaine esterase</fullName>
    </submittedName>
</protein>
<dbReference type="InterPro" id="IPR000383">
    <property type="entry name" value="Xaa-Pro-like_dom"/>
</dbReference>
<accession>A0A559MEF7</accession>
<dbReference type="Gene3D" id="1.10.3020.20">
    <property type="match status" value="1"/>
</dbReference>
<reference evidence="3 4" key="1">
    <citation type="submission" date="2018-05" db="EMBL/GenBank/DDBJ databases">
        <title>Genome sequencing and assembly of the regulated plant pathogen Lachnellula willkommii and related sister species for the development of diagnostic species identification markers.</title>
        <authorList>
            <person name="Giroux E."/>
            <person name="Bilodeau G."/>
        </authorList>
    </citation>
    <scope>NUCLEOTIDE SEQUENCE [LARGE SCALE GENOMIC DNA]</scope>
    <source>
        <strain evidence="3 4">CBS 172.35</strain>
    </source>
</reference>
<dbReference type="InterPro" id="IPR013736">
    <property type="entry name" value="Xaa-Pro_dipept_C"/>
</dbReference>
<dbReference type="SUPFAM" id="SSF53474">
    <property type="entry name" value="alpha/beta-Hydrolases"/>
    <property type="match status" value="1"/>
</dbReference>
<evidence type="ECO:0000256" key="1">
    <source>
        <dbReference type="ARBA" id="ARBA00022801"/>
    </source>
</evidence>
<proteinExistence type="predicted"/>
<evidence type="ECO:0000259" key="2">
    <source>
        <dbReference type="SMART" id="SM00939"/>
    </source>
</evidence>
<dbReference type="Gene3D" id="2.60.120.260">
    <property type="entry name" value="Galactose-binding domain-like"/>
    <property type="match status" value="1"/>
</dbReference>
<dbReference type="Proteomes" id="UP000315522">
    <property type="component" value="Unassembled WGS sequence"/>
</dbReference>
<dbReference type="InterPro" id="IPR005674">
    <property type="entry name" value="CocE/Ser_esterase"/>
</dbReference>
<sequence length="559" mass="63462">MALHTRSLGAVYRKSVHPEEVLAPMKTSSAPKFESKVLDGGKVVFEKDYAIPMRDGVKIYADVYRPVDAIAKKTPTIVFFAPFGKHGAVPRERFSNMGVDFSKLSKYAYWELPDPLLWCGEYGYSFISVDPRGTWWSEGTEANFFSPEEGRDGYDVVEWTAKQAWSTGKIGWGAVSYYAMSIYQTAVLKPPHLAAIMPWEGISDIYREVNTVGGIPGVSFQQLWMNMTGIGLRECEDHAVASIEHPLYDDWWKSKVVDWSKIDIPAFSVTGWSSLGLHLRGTIAAWKEFSSKHKYLQIHGGREWEQYYKEENVQKQKLFWDRFLKDEPNEVDNWAVVEYDVRRTASDNVRHQGVNFPPASNITTFSISDKTTLSTELKKSTSEAAYVSYTTHKSDSHVLFDYKFTSAAEITGYAAAELYIQAINYPDADLYVALQKIGADGKEIKFYHSTQQIEASASFGWLRASHRELDSTKSVPERPVHLHERRQWIRPQDIVKVSVELWPSSTTWEAGETLRLVVKGSQFTNQEHPTQTKGPNHGFGEVRVWYGGQYPSALLVPLV</sequence>
<feature type="domain" description="Xaa-Pro dipeptidyl-peptidase C-terminal" evidence="2">
    <location>
        <begin position="317"/>
        <end position="555"/>
    </location>
</feature>
<dbReference type="InterPro" id="IPR050585">
    <property type="entry name" value="Xaa-Pro_dipeptidyl-ppase/CocE"/>
</dbReference>
<dbReference type="Pfam" id="PF08530">
    <property type="entry name" value="PepX_C"/>
    <property type="match status" value="1"/>
</dbReference>
<name>A0A559MEF7_9HELO</name>
<dbReference type="InterPro" id="IPR008979">
    <property type="entry name" value="Galactose-bd-like_sf"/>
</dbReference>
<dbReference type="Gene3D" id="3.40.50.1820">
    <property type="entry name" value="alpha/beta hydrolase"/>
    <property type="match status" value="1"/>
</dbReference>
<dbReference type="Pfam" id="PF02129">
    <property type="entry name" value="Peptidase_S15"/>
    <property type="match status" value="1"/>
</dbReference>
<dbReference type="SMART" id="SM00939">
    <property type="entry name" value="PepX_C"/>
    <property type="match status" value="1"/>
</dbReference>
<dbReference type="NCBIfam" id="TIGR00976">
    <property type="entry name" value="CocE_NonD"/>
    <property type="match status" value="1"/>
</dbReference>
<dbReference type="PANTHER" id="PTHR43056:SF10">
    <property type="entry name" value="COCE_NOND FAMILY, PUTATIVE (AFU_ORTHOLOGUE AFUA_7G00600)-RELATED"/>
    <property type="match status" value="1"/>
</dbReference>
<dbReference type="AlphaFoldDB" id="A0A559MEF7"/>
<organism evidence="3 4">
    <name type="scientific">Lachnellula willkommii</name>
    <dbReference type="NCBI Taxonomy" id="215461"/>
    <lineage>
        <taxon>Eukaryota</taxon>
        <taxon>Fungi</taxon>
        <taxon>Dikarya</taxon>
        <taxon>Ascomycota</taxon>
        <taxon>Pezizomycotina</taxon>
        <taxon>Leotiomycetes</taxon>
        <taxon>Helotiales</taxon>
        <taxon>Lachnaceae</taxon>
        <taxon>Lachnellula</taxon>
    </lineage>
</organism>
<evidence type="ECO:0000313" key="3">
    <source>
        <dbReference type="EMBL" id="TVY91337.1"/>
    </source>
</evidence>
<dbReference type="GO" id="GO:0008239">
    <property type="term" value="F:dipeptidyl-peptidase activity"/>
    <property type="evidence" value="ECO:0007669"/>
    <property type="project" value="InterPro"/>
</dbReference>
<evidence type="ECO:0000313" key="4">
    <source>
        <dbReference type="Proteomes" id="UP000315522"/>
    </source>
</evidence>
<dbReference type="PANTHER" id="PTHR43056">
    <property type="entry name" value="PEPTIDASE S9 PROLYL OLIGOPEPTIDASE"/>
    <property type="match status" value="1"/>
</dbReference>
<keyword evidence="4" id="KW-1185">Reference proteome</keyword>
<keyword evidence="1" id="KW-0378">Hydrolase</keyword>
<dbReference type="InterPro" id="IPR029058">
    <property type="entry name" value="AB_hydrolase_fold"/>
</dbReference>
<gene>
    <name evidence="3" type="primary">cocE_0</name>
    <name evidence="3" type="ORF">LAWI1_G007827</name>
</gene>
<comment type="caution">
    <text evidence="3">The sequence shown here is derived from an EMBL/GenBank/DDBJ whole genome shotgun (WGS) entry which is preliminary data.</text>
</comment>
<dbReference type="SUPFAM" id="SSF49785">
    <property type="entry name" value="Galactose-binding domain-like"/>
    <property type="match status" value="1"/>
</dbReference>
<dbReference type="EMBL" id="QGML01000579">
    <property type="protein sequence ID" value="TVY91337.1"/>
    <property type="molecule type" value="Genomic_DNA"/>
</dbReference>